<feature type="binding site" evidence="7">
    <location>
        <position position="335"/>
    </location>
    <ligand>
        <name>Mg(2+)</name>
        <dbReference type="ChEBI" id="CHEBI:18420"/>
        <label>1</label>
    </ligand>
</feature>
<dbReference type="PANTHER" id="PTHR22748">
    <property type="entry name" value="AP ENDONUCLEASE"/>
    <property type="match status" value="1"/>
</dbReference>
<feature type="binding site" evidence="7">
    <location>
        <position position="236"/>
    </location>
    <ligand>
        <name>Mg(2+)</name>
        <dbReference type="ChEBI" id="CHEBI:18420"/>
        <label>1</label>
    </ligand>
</feature>
<feature type="site" description="Transition state stabilizer" evidence="8">
    <location>
        <position position="238"/>
    </location>
</feature>
<dbReference type="NCBIfam" id="TIGR00195">
    <property type="entry name" value="exoDNase_III"/>
    <property type="match status" value="1"/>
</dbReference>
<dbReference type="InterPro" id="IPR020848">
    <property type="entry name" value="AP_endonuclease_F1_CS"/>
</dbReference>
<keyword evidence="7" id="KW-0464">Manganese</keyword>
<dbReference type="NCBIfam" id="TIGR00633">
    <property type="entry name" value="xth"/>
    <property type="match status" value="1"/>
</dbReference>
<protein>
    <recommendedName>
        <fullName evidence="9">DNA-(apurinic or apyrimidinic site) endonuclease</fullName>
        <ecNumber evidence="9">3.1.-.-</ecNumber>
    </recommendedName>
</protein>
<feature type="region of interest" description="Disordered" evidence="11">
    <location>
        <begin position="57"/>
        <end position="76"/>
    </location>
</feature>
<dbReference type="InParanoid" id="A0A0V0QW89"/>
<keyword evidence="3 7" id="KW-0479">Metal-binding</keyword>
<evidence type="ECO:0000256" key="9">
    <source>
        <dbReference type="RuleBase" id="RU362131"/>
    </source>
</evidence>
<evidence type="ECO:0000313" key="13">
    <source>
        <dbReference type="EMBL" id="KRX06149.1"/>
    </source>
</evidence>
<dbReference type="GO" id="GO:0008081">
    <property type="term" value="F:phosphoric diester hydrolase activity"/>
    <property type="evidence" value="ECO:0007669"/>
    <property type="project" value="TreeGrafter"/>
</dbReference>
<keyword evidence="10" id="KW-0175">Coiled coil</keyword>
<dbReference type="CDD" id="cd09087">
    <property type="entry name" value="Ape1-like_AP-endo"/>
    <property type="match status" value="1"/>
</dbReference>
<dbReference type="InterPro" id="IPR036691">
    <property type="entry name" value="Endo/exonu/phosph_ase_sf"/>
</dbReference>
<evidence type="ECO:0000256" key="4">
    <source>
        <dbReference type="ARBA" id="ARBA00022801"/>
    </source>
</evidence>
<feature type="site" description="Interaction with DNA substrate" evidence="8">
    <location>
        <position position="309"/>
    </location>
</feature>
<keyword evidence="4" id="KW-0378">Hydrolase</keyword>
<feature type="active site" evidence="6">
    <location>
        <position position="196"/>
    </location>
</feature>
<evidence type="ECO:0000256" key="10">
    <source>
        <dbReference type="SAM" id="Coils"/>
    </source>
</evidence>
<evidence type="ECO:0000256" key="8">
    <source>
        <dbReference type="PIRSR" id="PIRSR604808-3"/>
    </source>
</evidence>
<dbReference type="GO" id="GO:0008311">
    <property type="term" value="F:double-stranded DNA 3'-5' DNA exonuclease activity"/>
    <property type="evidence" value="ECO:0007669"/>
    <property type="project" value="TreeGrafter"/>
</dbReference>
<dbReference type="GO" id="GO:0005634">
    <property type="term" value="C:nucleus"/>
    <property type="evidence" value="ECO:0007669"/>
    <property type="project" value="TreeGrafter"/>
</dbReference>
<feature type="binding site" evidence="7">
    <location>
        <position position="334"/>
    </location>
    <ligand>
        <name>Mg(2+)</name>
        <dbReference type="ChEBI" id="CHEBI:18420"/>
        <label>1</label>
    </ligand>
</feature>
<comment type="similarity">
    <text evidence="2 9">Belongs to the DNA repair enzymes AP/ExoA family.</text>
</comment>
<feature type="domain" description="Endonuclease/exonuclease/phosphatase" evidence="12">
    <location>
        <begin position="85"/>
        <end position="335"/>
    </location>
</feature>
<comment type="cofactor">
    <cofactor evidence="1">
        <name>Mn(2+)</name>
        <dbReference type="ChEBI" id="CHEBI:29035"/>
    </cofactor>
</comment>
<sequence length="391" mass="45393">MPPKKSKSLKTSEKQTGSDQPFYSDDVGGDGEFQTGQLEIVKKPVKQKTLNSFFAKKKEDPQVLKPETENKQTQNEPKKEILISSWNVNGIRSVIKNNLDKLQNYLDTKKPHILCLNETKLDINSYSKEIKDLPVFSQYLHYWNFCSSGQKGYSGVAVLTKTKPISVHYGINNEELDKEGRVITIEFKDFYIVACYTPNAGQGLKRLDYRVQQWDTAFFKYMNELKQKKCTILTGDLNVAHQKCDIHNPSDVSLQYAGFTLEERESFSKYLEMGWVDTFRHFYPNEKKFSFWTAKFPQNRVQNKGWRLDYFVVDKENLGSVISSEINNQVYGSDHCPIELILDLVNLKKKKNKSENQEIKDMQEQKQAEVVQQKKCEDESEKVLEQQEIQA</sequence>
<evidence type="ECO:0000256" key="11">
    <source>
        <dbReference type="SAM" id="MobiDB-lite"/>
    </source>
</evidence>
<evidence type="ECO:0000256" key="7">
    <source>
        <dbReference type="PIRSR" id="PIRSR604808-2"/>
    </source>
</evidence>
<organism evidence="13 14">
    <name type="scientific">Pseudocohnilembus persalinus</name>
    <name type="common">Ciliate</name>
    <dbReference type="NCBI Taxonomy" id="266149"/>
    <lineage>
        <taxon>Eukaryota</taxon>
        <taxon>Sar</taxon>
        <taxon>Alveolata</taxon>
        <taxon>Ciliophora</taxon>
        <taxon>Intramacronucleata</taxon>
        <taxon>Oligohymenophorea</taxon>
        <taxon>Scuticociliatia</taxon>
        <taxon>Philasterida</taxon>
        <taxon>Pseudocohnilembidae</taxon>
        <taxon>Pseudocohnilembus</taxon>
    </lineage>
</organism>
<dbReference type="AlphaFoldDB" id="A0A0V0QW89"/>
<accession>A0A0V0QW89</accession>
<evidence type="ECO:0000256" key="6">
    <source>
        <dbReference type="PIRSR" id="PIRSR604808-1"/>
    </source>
</evidence>
<gene>
    <name evidence="13" type="ORF">PPERSA_00029</name>
</gene>
<dbReference type="Proteomes" id="UP000054937">
    <property type="component" value="Unassembled WGS sequence"/>
</dbReference>
<comment type="cofactor">
    <cofactor evidence="7 9">
        <name>Mg(2+)</name>
        <dbReference type="ChEBI" id="CHEBI:18420"/>
    </cofactor>
    <cofactor evidence="7 9">
        <name>Mn(2+)</name>
        <dbReference type="ChEBI" id="CHEBI:29035"/>
    </cofactor>
    <text evidence="7 9">Probably binds two magnesium or manganese ions per subunit.</text>
</comment>
<feature type="binding site" evidence="7">
    <location>
        <position position="238"/>
    </location>
    <ligand>
        <name>Mg(2+)</name>
        <dbReference type="ChEBI" id="CHEBI:18420"/>
        <label>1</label>
    </ligand>
</feature>
<dbReference type="OrthoDB" id="498125at2759"/>
<evidence type="ECO:0000313" key="14">
    <source>
        <dbReference type="Proteomes" id="UP000054937"/>
    </source>
</evidence>
<reference evidence="13 14" key="1">
    <citation type="journal article" date="2015" name="Sci. Rep.">
        <title>Genome of the facultative scuticociliatosis pathogen Pseudocohnilembus persalinus provides insight into its virulence through horizontal gene transfer.</title>
        <authorList>
            <person name="Xiong J."/>
            <person name="Wang G."/>
            <person name="Cheng J."/>
            <person name="Tian M."/>
            <person name="Pan X."/>
            <person name="Warren A."/>
            <person name="Jiang C."/>
            <person name="Yuan D."/>
            <person name="Miao W."/>
        </authorList>
    </citation>
    <scope>NUCLEOTIDE SEQUENCE [LARGE SCALE GENOMIC DNA]</scope>
    <source>
        <strain evidence="13">36N120E</strain>
    </source>
</reference>
<feature type="binding site" evidence="7">
    <location>
        <position position="87"/>
    </location>
    <ligand>
        <name>Mg(2+)</name>
        <dbReference type="ChEBI" id="CHEBI:18420"/>
        <label>1</label>
    </ligand>
</feature>
<dbReference type="PANTHER" id="PTHR22748:SF6">
    <property type="entry name" value="DNA-(APURINIC OR APYRIMIDINIC SITE) ENDONUCLEASE"/>
    <property type="match status" value="1"/>
</dbReference>
<dbReference type="Gene3D" id="3.60.10.10">
    <property type="entry name" value="Endonuclease/exonuclease/phosphatase"/>
    <property type="match status" value="1"/>
</dbReference>
<dbReference type="GO" id="GO:0003677">
    <property type="term" value="F:DNA binding"/>
    <property type="evidence" value="ECO:0007669"/>
    <property type="project" value="InterPro"/>
</dbReference>
<feature type="active site" description="Proton donor/acceptor" evidence="6">
    <location>
        <position position="236"/>
    </location>
</feature>
<feature type="coiled-coil region" evidence="10">
    <location>
        <begin position="345"/>
        <end position="372"/>
    </location>
</feature>
<keyword evidence="9" id="KW-0227">DNA damage</keyword>
<dbReference type="EC" id="3.1.-.-" evidence="9"/>
<evidence type="ECO:0000256" key="1">
    <source>
        <dbReference type="ARBA" id="ARBA00001936"/>
    </source>
</evidence>
<feature type="site" description="Interaction with DNA substrate" evidence="8">
    <location>
        <position position="335"/>
    </location>
</feature>
<dbReference type="OMA" id="PMKGPHP"/>
<feature type="active site" description="Proton acceptor" evidence="6">
    <location>
        <position position="335"/>
    </location>
</feature>
<dbReference type="GO" id="GO:0003906">
    <property type="term" value="F:DNA-(apurinic or apyrimidinic site) endonuclease activity"/>
    <property type="evidence" value="ECO:0007669"/>
    <property type="project" value="TreeGrafter"/>
</dbReference>
<keyword evidence="14" id="KW-1185">Reference proteome</keyword>
<dbReference type="GO" id="GO:0006284">
    <property type="term" value="P:base-excision repair"/>
    <property type="evidence" value="ECO:0007669"/>
    <property type="project" value="TreeGrafter"/>
</dbReference>
<keyword evidence="13" id="KW-0269">Exonuclease</keyword>
<dbReference type="SUPFAM" id="SSF56219">
    <property type="entry name" value="DNase I-like"/>
    <property type="match status" value="1"/>
</dbReference>
<evidence type="ECO:0000256" key="5">
    <source>
        <dbReference type="ARBA" id="ARBA00022842"/>
    </source>
</evidence>
<dbReference type="GO" id="GO:0046872">
    <property type="term" value="F:metal ion binding"/>
    <property type="evidence" value="ECO:0007669"/>
    <property type="project" value="UniProtKB-KW"/>
</dbReference>
<keyword evidence="5 7" id="KW-0460">Magnesium</keyword>
<dbReference type="FunCoup" id="A0A0V0QW89">
    <property type="interactions" value="12"/>
</dbReference>
<dbReference type="InterPro" id="IPR004808">
    <property type="entry name" value="AP_endonuc_1"/>
</dbReference>
<keyword evidence="13" id="KW-0540">Nuclease</keyword>
<keyword evidence="13" id="KW-0255">Endonuclease</keyword>
<feature type="region of interest" description="Disordered" evidence="11">
    <location>
        <begin position="1"/>
        <end position="35"/>
    </location>
</feature>
<proteinExistence type="inferred from homology"/>
<dbReference type="Pfam" id="PF03372">
    <property type="entry name" value="Exo_endo_phos"/>
    <property type="match status" value="1"/>
</dbReference>
<dbReference type="EMBL" id="LDAU01000100">
    <property type="protein sequence ID" value="KRX06149.1"/>
    <property type="molecule type" value="Genomic_DNA"/>
</dbReference>
<name>A0A0V0QW89_PSEPJ</name>
<dbReference type="InterPro" id="IPR005135">
    <property type="entry name" value="Endo/exonuclease/phosphatase"/>
</dbReference>
<evidence type="ECO:0000256" key="2">
    <source>
        <dbReference type="ARBA" id="ARBA00007092"/>
    </source>
</evidence>
<feature type="binding site" evidence="7">
    <location>
        <position position="118"/>
    </location>
    <ligand>
        <name>Mg(2+)</name>
        <dbReference type="ChEBI" id="CHEBI:18420"/>
        <label>1</label>
    </ligand>
</feature>
<evidence type="ECO:0000256" key="3">
    <source>
        <dbReference type="ARBA" id="ARBA00022723"/>
    </source>
</evidence>
<evidence type="ECO:0000259" key="12">
    <source>
        <dbReference type="Pfam" id="PF03372"/>
    </source>
</evidence>
<comment type="caution">
    <text evidence="13">The sequence shown here is derived from an EMBL/GenBank/DDBJ whole genome shotgun (WGS) entry which is preliminary data.</text>
</comment>
<dbReference type="PROSITE" id="PS00727">
    <property type="entry name" value="AP_NUCLEASE_F1_2"/>
    <property type="match status" value="1"/>
</dbReference>
<keyword evidence="9" id="KW-0234">DNA repair</keyword>